<dbReference type="Gene3D" id="1.20.1250.20">
    <property type="entry name" value="MFS general substrate transporter like domains"/>
    <property type="match status" value="1"/>
</dbReference>
<feature type="transmembrane region" description="Helical" evidence="7">
    <location>
        <begin position="113"/>
        <end position="134"/>
    </location>
</feature>
<feature type="transmembrane region" description="Helical" evidence="7">
    <location>
        <begin position="173"/>
        <end position="193"/>
    </location>
</feature>
<accession>A0ABZ0TIN7</accession>
<feature type="transmembrane region" description="Helical" evidence="7">
    <location>
        <begin position="12"/>
        <end position="34"/>
    </location>
</feature>
<reference evidence="8 9" key="1">
    <citation type="submission" date="2023-11" db="EMBL/GenBank/DDBJ databases">
        <title>Analysis of the Genomes of Mucilaginibacter gossypii cycad 4 and M. sabulilitoris SNA2: microbes with the potential for plant growth promotion.</title>
        <authorList>
            <person name="Hirsch A.M."/>
            <person name="Humm E."/>
            <person name="Rubbi M."/>
            <person name="Del Vecchio G."/>
            <person name="Ha S.M."/>
            <person name="Pellegrini M."/>
            <person name="Gunsalus R.P."/>
        </authorList>
    </citation>
    <scope>NUCLEOTIDE SEQUENCE [LARGE SCALE GENOMIC DNA]</scope>
    <source>
        <strain evidence="8 9">SNA2</strain>
    </source>
</reference>
<comment type="subcellular location">
    <subcellularLocation>
        <location evidence="1">Cell membrane</location>
        <topology evidence="1">Multi-pass membrane protein</topology>
    </subcellularLocation>
</comment>
<feature type="transmembrane region" description="Helical" evidence="7">
    <location>
        <begin position="54"/>
        <end position="73"/>
    </location>
</feature>
<evidence type="ECO:0000256" key="5">
    <source>
        <dbReference type="ARBA" id="ARBA00022989"/>
    </source>
</evidence>
<feature type="transmembrane region" description="Helical" evidence="7">
    <location>
        <begin position="372"/>
        <end position="394"/>
    </location>
</feature>
<keyword evidence="2" id="KW-0813">Transport</keyword>
<dbReference type="RefSeq" id="WP_321560745.1">
    <property type="nucleotide sequence ID" value="NZ_CP139558.1"/>
</dbReference>
<keyword evidence="4 7" id="KW-0812">Transmembrane</keyword>
<feature type="transmembrane region" description="Helical" evidence="7">
    <location>
        <begin position="340"/>
        <end position="360"/>
    </location>
</feature>
<feature type="transmembrane region" description="Helical" evidence="7">
    <location>
        <begin position="205"/>
        <end position="226"/>
    </location>
</feature>
<keyword evidence="6 7" id="KW-0472">Membrane</keyword>
<name>A0ABZ0TIN7_9SPHI</name>
<sequence length="529" mass="59873">MKTPAYFKPWLAEWNLGGIIILFIILLSGVVQFAAFGLSQTYVISYLGAQPEDITFAIQLTYIAIIVILPVQFRFLRRFEIRDYLTINLFIGILLSIICMYTTNIMLFFIIRFFQGVIICISSGSILVLIPGFLKPEYRQAVGPSVFYGTVLSASILIGIVAANVTLNADFKTIYNYIIIFQVIVLILIRLTLNAKSNIKPYPLYQIDWTGVVFFIAGAIAFAYTVIYGSKYYWFTDIRIKLSTLITIAAAIAYLYREAIVKRPHLDISVFKYKKFWIGLILLAIYYGSKESINIIFGYTASILQWSPLQVTMLGLSNIAGLLIFMVISAIILIHYKNTFMYFLIAGFSMLLLYQLWMYFIFTPDLAFDDLIVPLFFQGAASGLLFVPIMVFTLSSIPVTAGVTGLAVAAFTRFTSLLNAGAGFYNLQLYYNQLYKESFLNHLTNIDEQTTERLNSFRQLFLSKGFSTEQAVTAAYASLAKALGTQGQLLTNRATFMFVAIIIAFVLVLVILAFIYQTYMKWKDVQLRN</sequence>
<feature type="transmembrane region" description="Helical" evidence="7">
    <location>
        <begin position="311"/>
        <end position="333"/>
    </location>
</feature>
<proteinExistence type="predicted"/>
<feature type="transmembrane region" description="Helical" evidence="7">
    <location>
        <begin position="146"/>
        <end position="167"/>
    </location>
</feature>
<evidence type="ECO:0008006" key="10">
    <source>
        <dbReference type="Google" id="ProtNLM"/>
    </source>
</evidence>
<protein>
    <recommendedName>
        <fullName evidence="10">MFS transporter</fullName>
    </recommendedName>
</protein>
<feature type="transmembrane region" description="Helical" evidence="7">
    <location>
        <begin position="496"/>
        <end position="519"/>
    </location>
</feature>
<dbReference type="Proteomes" id="UP001324380">
    <property type="component" value="Chromosome"/>
</dbReference>
<evidence type="ECO:0000256" key="7">
    <source>
        <dbReference type="SAM" id="Phobius"/>
    </source>
</evidence>
<evidence type="ECO:0000256" key="4">
    <source>
        <dbReference type="ARBA" id="ARBA00022692"/>
    </source>
</evidence>
<dbReference type="EMBL" id="CP139558">
    <property type="protein sequence ID" value="WPU91579.1"/>
    <property type="molecule type" value="Genomic_DNA"/>
</dbReference>
<dbReference type="SUPFAM" id="SSF103473">
    <property type="entry name" value="MFS general substrate transporter"/>
    <property type="match status" value="1"/>
</dbReference>
<evidence type="ECO:0000256" key="6">
    <source>
        <dbReference type="ARBA" id="ARBA00023136"/>
    </source>
</evidence>
<evidence type="ECO:0000313" key="8">
    <source>
        <dbReference type="EMBL" id="WPU91579.1"/>
    </source>
</evidence>
<organism evidence="8 9">
    <name type="scientific">Mucilaginibacter sabulilitoris</name>
    <dbReference type="NCBI Taxonomy" id="1173583"/>
    <lineage>
        <taxon>Bacteria</taxon>
        <taxon>Pseudomonadati</taxon>
        <taxon>Bacteroidota</taxon>
        <taxon>Sphingobacteriia</taxon>
        <taxon>Sphingobacteriales</taxon>
        <taxon>Sphingobacteriaceae</taxon>
        <taxon>Mucilaginibacter</taxon>
    </lineage>
</organism>
<gene>
    <name evidence="8" type="ORF">SNE25_19880</name>
</gene>
<keyword evidence="3" id="KW-1003">Cell membrane</keyword>
<feature type="transmembrane region" description="Helical" evidence="7">
    <location>
        <begin position="276"/>
        <end position="299"/>
    </location>
</feature>
<feature type="transmembrane region" description="Helical" evidence="7">
    <location>
        <begin position="85"/>
        <end position="107"/>
    </location>
</feature>
<feature type="transmembrane region" description="Helical" evidence="7">
    <location>
        <begin position="406"/>
        <end position="425"/>
    </location>
</feature>
<dbReference type="InterPro" id="IPR036259">
    <property type="entry name" value="MFS_trans_sf"/>
</dbReference>
<feature type="transmembrane region" description="Helical" evidence="7">
    <location>
        <begin position="238"/>
        <end position="256"/>
    </location>
</feature>
<evidence type="ECO:0000256" key="3">
    <source>
        <dbReference type="ARBA" id="ARBA00022475"/>
    </source>
</evidence>
<keyword evidence="9" id="KW-1185">Reference proteome</keyword>
<dbReference type="PANTHER" id="PTHR42718:SF46">
    <property type="entry name" value="BLR6921 PROTEIN"/>
    <property type="match status" value="1"/>
</dbReference>
<evidence type="ECO:0000256" key="2">
    <source>
        <dbReference type="ARBA" id="ARBA00022448"/>
    </source>
</evidence>
<keyword evidence="5 7" id="KW-1133">Transmembrane helix</keyword>
<dbReference type="PANTHER" id="PTHR42718">
    <property type="entry name" value="MAJOR FACILITATOR SUPERFAMILY MULTIDRUG TRANSPORTER MFSC"/>
    <property type="match status" value="1"/>
</dbReference>
<evidence type="ECO:0000313" key="9">
    <source>
        <dbReference type="Proteomes" id="UP001324380"/>
    </source>
</evidence>
<evidence type="ECO:0000256" key="1">
    <source>
        <dbReference type="ARBA" id="ARBA00004651"/>
    </source>
</evidence>